<dbReference type="Proteomes" id="UP001152622">
    <property type="component" value="Chromosome 12"/>
</dbReference>
<feature type="compositionally biased region" description="Basic residues" evidence="1">
    <location>
        <begin position="40"/>
        <end position="56"/>
    </location>
</feature>
<name>A0A9Q1IMS7_SYNKA</name>
<sequence length="110" mass="12399">MEEGAPPISAAHGNSQLEHPQMRSNYSYSKAWRCGVRRGLSQHRRQAPARRRKRVRPKPDKRGAGLRLKNGSGVTTGQKQGDRNRFREAAGTIADERRVFKCVDFTRIAG</sequence>
<keyword evidence="3" id="KW-1185">Reference proteome</keyword>
<gene>
    <name evidence="2" type="ORF">SKAU_G00298370</name>
</gene>
<evidence type="ECO:0000313" key="2">
    <source>
        <dbReference type="EMBL" id="KAJ8345644.1"/>
    </source>
</evidence>
<proteinExistence type="predicted"/>
<feature type="region of interest" description="Disordered" evidence="1">
    <location>
        <begin position="1"/>
        <end position="24"/>
    </location>
</feature>
<accession>A0A9Q1IMS7</accession>
<dbReference type="AlphaFoldDB" id="A0A9Q1IMS7"/>
<organism evidence="2 3">
    <name type="scientific">Synaphobranchus kaupii</name>
    <name type="common">Kaup's arrowtooth eel</name>
    <dbReference type="NCBI Taxonomy" id="118154"/>
    <lineage>
        <taxon>Eukaryota</taxon>
        <taxon>Metazoa</taxon>
        <taxon>Chordata</taxon>
        <taxon>Craniata</taxon>
        <taxon>Vertebrata</taxon>
        <taxon>Euteleostomi</taxon>
        <taxon>Actinopterygii</taxon>
        <taxon>Neopterygii</taxon>
        <taxon>Teleostei</taxon>
        <taxon>Anguilliformes</taxon>
        <taxon>Synaphobranchidae</taxon>
        <taxon>Synaphobranchus</taxon>
    </lineage>
</organism>
<dbReference type="EMBL" id="JAINUF010000012">
    <property type="protein sequence ID" value="KAJ8345644.1"/>
    <property type="molecule type" value="Genomic_DNA"/>
</dbReference>
<feature type="compositionally biased region" description="Polar residues" evidence="1">
    <location>
        <begin position="12"/>
        <end position="24"/>
    </location>
</feature>
<protein>
    <submittedName>
        <fullName evidence="2">Uncharacterized protein</fullName>
    </submittedName>
</protein>
<evidence type="ECO:0000313" key="3">
    <source>
        <dbReference type="Proteomes" id="UP001152622"/>
    </source>
</evidence>
<dbReference type="OrthoDB" id="65789at2759"/>
<feature type="region of interest" description="Disordered" evidence="1">
    <location>
        <begin position="37"/>
        <end position="83"/>
    </location>
</feature>
<reference evidence="2" key="1">
    <citation type="journal article" date="2023" name="Science">
        <title>Genome structures resolve the early diversification of teleost fishes.</title>
        <authorList>
            <person name="Parey E."/>
            <person name="Louis A."/>
            <person name="Montfort J."/>
            <person name="Bouchez O."/>
            <person name="Roques C."/>
            <person name="Iampietro C."/>
            <person name="Lluch J."/>
            <person name="Castinel A."/>
            <person name="Donnadieu C."/>
            <person name="Desvignes T."/>
            <person name="Floi Bucao C."/>
            <person name="Jouanno E."/>
            <person name="Wen M."/>
            <person name="Mejri S."/>
            <person name="Dirks R."/>
            <person name="Jansen H."/>
            <person name="Henkel C."/>
            <person name="Chen W.J."/>
            <person name="Zahm M."/>
            <person name="Cabau C."/>
            <person name="Klopp C."/>
            <person name="Thompson A.W."/>
            <person name="Robinson-Rechavi M."/>
            <person name="Braasch I."/>
            <person name="Lecointre G."/>
            <person name="Bobe J."/>
            <person name="Postlethwait J.H."/>
            <person name="Berthelot C."/>
            <person name="Roest Crollius H."/>
            <person name="Guiguen Y."/>
        </authorList>
    </citation>
    <scope>NUCLEOTIDE SEQUENCE</scope>
    <source>
        <strain evidence="2">WJC10195</strain>
    </source>
</reference>
<comment type="caution">
    <text evidence="2">The sequence shown here is derived from an EMBL/GenBank/DDBJ whole genome shotgun (WGS) entry which is preliminary data.</text>
</comment>
<evidence type="ECO:0000256" key="1">
    <source>
        <dbReference type="SAM" id="MobiDB-lite"/>
    </source>
</evidence>